<evidence type="ECO:0000256" key="1">
    <source>
        <dbReference type="ARBA" id="ARBA00010759"/>
    </source>
</evidence>
<dbReference type="GO" id="GO:0006412">
    <property type="term" value="P:translation"/>
    <property type="evidence" value="ECO:0007669"/>
    <property type="project" value="UniProtKB-UniRule"/>
</dbReference>
<dbReference type="NCBIfam" id="NF001159">
    <property type="entry name" value="PRK00150.1-3"/>
    <property type="match status" value="1"/>
</dbReference>
<accession>G4SUE1</accession>
<dbReference type="CDD" id="cd00487">
    <property type="entry name" value="Pep_deformylase"/>
    <property type="match status" value="1"/>
</dbReference>
<dbReference type="Pfam" id="PF01327">
    <property type="entry name" value="Pep_deformylase"/>
    <property type="match status" value="1"/>
</dbReference>
<dbReference type="PIRSF" id="PIRSF004749">
    <property type="entry name" value="Pep_def"/>
    <property type="match status" value="1"/>
</dbReference>
<dbReference type="InterPro" id="IPR023635">
    <property type="entry name" value="Peptide_deformylase"/>
</dbReference>
<feature type="binding site" evidence="6">
    <location>
        <position position="139"/>
    </location>
    <ligand>
        <name>Fe cation</name>
        <dbReference type="ChEBI" id="CHEBI:24875"/>
    </ligand>
</feature>
<reference evidence="7 8" key="1">
    <citation type="journal article" date="2012" name="J. Bacteriol.">
        <title>Genome sequence of the haloalkaliphilic methanotrophic bacterium Methylomicrobium alcaliphilum 20Z.</title>
        <authorList>
            <person name="Vuilleumier S."/>
            <person name="Khmelenina V.N."/>
            <person name="Bringel F."/>
            <person name="Reshetnikov A.S."/>
            <person name="Lajus A."/>
            <person name="Mangenot S."/>
            <person name="Rouy Z."/>
            <person name="Op den Camp H.J."/>
            <person name="Jetten M.S."/>
            <person name="Dispirito A.A."/>
            <person name="Dunfield P."/>
            <person name="Klotz M.G."/>
            <person name="Semrau J.D."/>
            <person name="Stein L.Y."/>
            <person name="Barbe V."/>
            <person name="Medigue C."/>
            <person name="Trotsenko Y.A."/>
            <person name="Kalyuzhnaya M.G."/>
        </authorList>
    </citation>
    <scope>NUCLEOTIDE SEQUENCE [LARGE SCALE GENOMIC DNA]</scope>
    <source>
        <strain evidence="8">DSM 19304 / NCIMB 14124 / VKM B-2133 / 20Z</strain>
    </source>
</reference>
<dbReference type="NCBIfam" id="TIGR00079">
    <property type="entry name" value="pept_deformyl"/>
    <property type="match status" value="1"/>
</dbReference>
<evidence type="ECO:0000313" key="7">
    <source>
        <dbReference type="EMBL" id="CCE25090.1"/>
    </source>
</evidence>
<keyword evidence="2 6" id="KW-0479">Metal-binding</keyword>
<dbReference type="InterPro" id="IPR036821">
    <property type="entry name" value="Peptide_deformylase_sf"/>
</dbReference>
<dbReference type="PATRIC" id="fig|271065.3.peg.3534"/>
<keyword evidence="3 6" id="KW-0378">Hydrolase</keyword>
<dbReference type="HAMAP" id="MF_00163">
    <property type="entry name" value="Pep_deformylase"/>
    <property type="match status" value="1"/>
</dbReference>
<comment type="cofactor">
    <cofactor evidence="6">
        <name>Fe(2+)</name>
        <dbReference type="ChEBI" id="CHEBI:29033"/>
    </cofactor>
    <text evidence="6">Binds 1 Fe(2+) ion.</text>
</comment>
<keyword evidence="5 6" id="KW-0408">Iron</keyword>
<dbReference type="PRINTS" id="PR01576">
    <property type="entry name" value="PDEFORMYLASE"/>
</dbReference>
<evidence type="ECO:0000256" key="2">
    <source>
        <dbReference type="ARBA" id="ARBA00022723"/>
    </source>
</evidence>
<evidence type="ECO:0000256" key="3">
    <source>
        <dbReference type="ARBA" id="ARBA00022801"/>
    </source>
</evidence>
<dbReference type="FunFam" id="3.90.45.10:FF:000001">
    <property type="entry name" value="Peptide deformylase"/>
    <property type="match status" value="1"/>
</dbReference>
<organism evidence="7 8">
    <name type="scientific">Methylotuvimicrobium alcaliphilum (strain DSM 19304 / NCIMB 14124 / VKM B-2133 / 20Z)</name>
    <name type="common">Methylomicrobium alcaliphilum</name>
    <dbReference type="NCBI Taxonomy" id="1091494"/>
    <lineage>
        <taxon>Bacteria</taxon>
        <taxon>Pseudomonadati</taxon>
        <taxon>Pseudomonadota</taxon>
        <taxon>Gammaproteobacteria</taxon>
        <taxon>Methylococcales</taxon>
        <taxon>Methylococcaceae</taxon>
        <taxon>Methylotuvimicrobium</taxon>
    </lineage>
</organism>
<dbReference type="PANTHER" id="PTHR10458:SF22">
    <property type="entry name" value="PEPTIDE DEFORMYLASE"/>
    <property type="match status" value="1"/>
</dbReference>
<dbReference type="Gene3D" id="3.90.45.10">
    <property type="entry name" value="Peptide deformylase"/>
    <property type="match status" value="1"/>
</dbReference>
<evidence type="ECO:0000256" key="5">
    <source>
        <dbReference type="ARBA" id="ARBA00023004"/>
    </source>
</evidence>
<keyword evidence="4 6" id="KW-0648">Protein biosynthesis</keyword>
<comment type="function">
    <text evidence="6">Removes the formyl group from the N-terminal Met of newly synthesized proteins. Requires at least a dipeptide for an efficient rate of reaction. N-terminal L-methionine is a prerequisite for activity but the enzyme has broad specificity at other positions.</text>
</comment>
<keyword evidence="8" id="KW-1185">Reference proteome</keyword>
<evidence type="ECO:0000256" key="6">
    <source>
        <dbReference type="HAMAP-Rule" id="MF_00163"/>
    </source>
</evidence>
<sequence length="176" mass="20100">MIVEKLLSILTILEFPDERLRKKAAPVETVDADIRKLVDDMFETMYEARGVGLAATQVNVHKRVIVIDVSEEKKSPLCLINPEILAKDGIEETEEGCLSVPGFFETVKRAEHIKVRALNRDGESFEFEAEDLLAVCVQHEMDHLEGKLFVDYISPLKRQMIKKKLNKIHRLEQKAS</sequence>
<protein>
    <recommendedName>
        <fullName evidence="6">Peptide deformylase</fullName>
        <shortName evidence="6">PDF</shortName>
        <ecNumber evidence="6">3.5.1.88</ecNumber>
    </recommendedName>
    <alternativeName>
        <fullName evidence="6">Polypeptide deformylase</fullName>
    </alternativeName>
</protein>
<proteinExistence type="inferred from homology"/>
<feature type="binding site" evidence="6">
    <location>
        <position position="97"/>
    </location>
    <ligand>
        <name>Fe cation</name>
        <dbReference type="ChEBI" id="CHEBI:24875"/>
    </ligand>
</feature>
<feature type="active site" evidence="6">
    <location>
        <position position="140"/>
    </location>
</feature>
<dbReference type="EMBL" id="FO082060">
    <property type="protein sequence ID" value="CCE25090.1"/>
    <property type="molecule type" value="Genomic_DNA"/>
</dbReference>
<dbReference type="SUPFAM" id="SSF56420">
    <property type="entry name" value="Peptide deformylase"/>
    <property type="match status" value="1"/>
</dbReference>
<comment type="catalytic activity">
    <reaction evidence="6">
        <text>N-terminal N-formyl-L-methionyl-[peptide] + H2O = N-terminal L-methionyl-[peptide] + formate</text>
        <dbReference type="Rhea" id="RHEA:24420"/>
        <dbReference type="Rhea" id="RHEA-COMP:10639"/>
        <dbReference type="Rhea" id="RHEA-COMP:10640"/>
        <dbReference type="ChEBI" id="CHEBI:15377"/>
        <dbReference type="ChEBI" id="CHEBI:15740"/>
        <dbReference type="ChEBI" id="CHEBI:49298"/>
        <dbReference type="ChEBI" id="CHEBI:64731"/>
        <dbReference type="EC" id="3.5.1.88"/>
    </reaction>
</comment>
<gene>
    <name evidence="6 7" type="primary">def</name>
    <name evidence="7" type="ordered locus">MEALZ_3427</name>
</gene>
<dbReference type="STRING" id="1091494.MEALZ_3427"/>
<comment type="similarity">
    <text evidence="1 6">Belongs to the polypeptide deformylase family.</text>
</comment>
<dbReference type="GO" id="GO:0046872">
    <property type="term" value="F:metal ion binding"/>
    <property type="evidence" value="ECO:0007669"/>
    <property type="project" value="UniProtKB-KW"/>
</dbReference>
<feature type="binding site" evidence="6">
    <location>
        <position position="143"/>
    </location>
    <ligand>
        <name>Fe cation</name>
        <dbReference type="ChEBI" id="CHEBI:24875"/>
    </ligand>
</feature>
<dbReference type="PANTHER" id="PTHR10458">
    <property type="entry name" value="PEPTIDE DEFORMYLASE"/>
    <property type="match status" value="1"/>
</dbReference>
<dbReference type="KEGG" id="mah:MEALZ_3427"/>
<name>G4SUE1_META2</name>
<dbReference type="EC" id="3.5.1.88" evidence="6"/>
<evidence type="ECO:0000313" key="8">
    <source>
        <dbReference type="Proteomes" id="UP000008315"/>
    </source>
</evidence>
<dbReference type="Proteomes" id="UP000008315">
    <property type="component" value="Chromosome"/>
</dbReference>
<dbReference type="AlphaFoldDB" id="G4SUE1"/>
<dbReference type="GO" id="GO:0042586">
    <property type="term" value="F:peptide deformylase activity"/>
    <property type="evidence" value="ECO:0007669"/>
    <property type="project" value="UniProtKB-UniRule"/>
</dbReference>
<evidence type="ECO:0000256" key="4">
    <source>
        <dbReference type="ARBA" id="ARBA00022917"/>
    </source>
</evidence>
<dbReference type="HOGENOM" id="CLU_061901_2_1_6"/>